<dbReference type="Proteomes" id="UP000258309">
    <property type="component" value="Unassembled WGS sequence"/>
</dbReference>
<gene>
    <name evidence="2" type="ORF">B7463_g2927</name>
</gene>
<evidence type="ECO:0000313" key="2">
    <source>
        <dbReference type="EMBL" id="RFU33415.1"/>
    </source>
</evidence>
<name>A0A3E2HJD5_SCYLI</name>
<dbReference type="AlphaFoldDB" id="A0A3E2HJD5"/>
<reference evidence="2 3" key="1">
    <citation type="submission" date="2018-05" db="EMBL/GenBank/DDBJ databases">
        <title>Draft genome sequence of Scytalidium lignicola DSM 105466, a ubiquitous saprotrophic fungus.</title>
        <authorList>
            <person name="Buettner E."/>
            <person name="Gebauer A.M."/>
            <person name="Hofrichter M."/>
            <person name="Liers C."/>
            <person name="Kellner H."/>
        </authorList>
    </citation>
    <scope>NUCLEOTIDE SEQUENCE [LARGE SCALE GENOMIC DNA]</scope>
    <source>
        <strain evidence="2 3">DSM 105466</strain>
    </source>
</reference>
<protein>
    <submittedName>
        <fullName evidence="2">Uncharacterized protein</fullName>
    </submittedName>
</protein>
<dbReference type="EMBL" id="NCSJ02000036">
    <property type="protein sequence ID" value="RFU33415.1"/>
    <property type="molecule type" value="Genomic_DNA"/>
</dbReference>
<comment type="caution">
    <text evidence="2">The sequence shown here is derived from an EMBL/GenBank/DDBJ whole genome shotgun (WGS) entry which is preliminary data.</text>
</comment>
<keyword evidence="3" id="KW-1185">Reference proteome</keyword>
<organism evidence="2 3">
    <name type="scientific">Scytalidium lignicola</name>
    <name type="common">Hyphomycete</name>
    <dbReference type="NCBI Taxonomy" id="5539"/>
    <lineage>
        <taxon>Eukaryota</taxon>
        <taxon>Fungi</taxon>
        <taxon>Dikarya</taxon>
        <taxon>Ascomycota</taxon>
        <taxon>Pezizomycotina</taxon>
        <taxon>Leotiomycetes</taxon>
        <taxon>Leotiomycetes incertae sedis</taxon>
        <taxon>Scytalidium</taxon>
    </lineage>
</organism>
<evidence type="ECO:0000256" key="1">
    <source>
        <dbReference type="SAM" id="MobiDB-lite"/>
    </source>
</evidence>
<accession>A0A3E2HJD5</accession>
<evidence type="ECO:0000313" key="3">
    <source>
        <dbReference type="Proteomes" id="UP000258309"/>
    </source>
</evidence>
<feature type="non-terminal residue" evidence="2">
    <location>
        <position position="158"/>
    </location>
</feature>
<feature type="non-terminal residue" evidence="2">
    <location>
        <position position="1"/>
    </location>
</feature>
<proteinExistence type="predicted"/>
<feature type="region of interest" description="Disordered" evidence="1">
    <location>
        <begin position="69"/>
        <end position="98"/>
    </location>
</feature>
<sequence>MASNTGATNNINNDASNNELVLYRAILFTGLKGKLEVDWNVVAANCSYKDGKTTSTRFSQFKKKFNETIGNKPIAGGANEDAGGDGESGIVTQTPTKGKAIIGKTTPKKIAKKAKKSPTKTTIDLQNTATAIDESMGASIEYSDECNAFDGDGDSYLA</sequence>